<reference evidence="8" key="1">
    <citation type="journal article" date="2020" name="mSystems">
        <title>Genome- and Community-Level Interaction Insights into Carbon Utilization and Element Cycling Functions of Hydrothermarchaeota in Hydrothermal Sediment.</title>
        <authorList>
            <person name="Zhou Z."/>
            <person name="Liu Y."/>
            <person name="Xu W."/>
            <person name="Pan J."/>
            <person name="Luo Z.H."/>
            <person name="Li M."/>
        </authorList>
    </citation>
    <scope>NUCLEOTIDE SEQUENCE [LARGE SCALE GENOMIC DNA]</scope>
    <source>
        <strain evidence="9">SpSt-622</strain>
        <strain evidence="8">SpSt-648</strain>
    </source>
</reference>
<evidence type="ECO:0000256" key="5">
    <source>
        <dbReference type="ARBA" id="ARBA00022679"/>
    </source>
</evidence>
<dbReference type="AlphaFoldDB" id="A0A7C4NMV0"/>
<name>A0A7C4NMV0_STAMA</name>
<evidence type="ECO:0000256" key="1">
    <source>
        <dbReference type="ARBA" id="ARBA00001933"/>
    </source>
</evidence>
<dbReference type="InterPro" id="IPR015424">
    <property type="entry name" value="PyrdxlP-dep_Trfase"/>
</dbReference>
<feature type="domain" description="Aminotransferase class I/classII large" evidence="7">
    <location>
        <begin position="57"/>
        <end position="396"/>
    </location>
</feature>
<dbReference type="PANTHER" id="PTHR42790:SF19">
    <property type="entry name" value="KYNURENINE_ALPHA-AMINOADIPATE AMINOTRANSFERASE, MITOCHONDRIAL"/>
    <property type="match status" value="1"/>
</dbReference>
<dbReference type="PANTHER" id="PTHR42790">
    <property type="entry name" value="AMINOTRANSFERASE"/>
    <property type="match status" value="1"/>
</dbReference>
<accession>A0A7C4NMV0</accession>
<dbReference type="GO" id="GO:0030170">
    <property type="term" value="F:pyridoxal phosphate binding"/>
    <property type="evidence" value="ECO:0007669"/>
    <property type="project" value="InterPro"/>
</dbReference>
<evidence type="ECO:0000256" key="3">
    <source>
        <dbReference type="ARBA" id="ARBA00011738"/>
    </source>
</evidence>
<evidence type="ECO:0000256" key="6">
    <source>
        <dbReference type="ARBA" id="ARBA00022898"/>
    </source>
</evidence>
<dbReference type="CDD" id="cd00609">
    <property type="entry name" value="AAT_like"/>
    <property type="match status" value="1"/>
</dbReference>
<dbReference type="Pfam" id="PF00155">
    <property type="entry name" value="Aminotran_1_2"/>
    <property type="match status" value="1"/>
</dbReference>
<dbReference type="Gene3D" id="3.40.640.10">
    <property type="entry name" value="Type I PLP-dependent aspartate aminotransferase-like (Major domain)"/>
    <property type="match status" value="1"/>
</dbReference>
<sequence length="408" mass="46074">MDPSYDKYLSNVAKEIKASDIRELLAVIRKKPGVISFAGGLPDPATFPKKEISELAKYVIEEKGDLALQYSETKGILEVREALSKFLQDTKNIRVDPEDIIITTGSQQAIDLVTKTFINPGDIVVTENPTYLASLGTFRIYGAKVHGITIDEHGIKTDLLEKEIKRIRSEGGRIKFIYVIPVAQNPSGVTMSIDRKKHLMEIASTHDLIIFEDDPYSYFIYDEGVDTTILKQLDKEGRVIYVSTISKIMAPGIRIGWIVSPPELTRRFELVKQYLDLHSPTLNQYILAEAINRGLLKNHISKLAPYYRVKRDAMIKSMDEYFSREETWYIKPVGGLFLMVYVYKKGFDASNSLPIAIEKYGVAYVPGASFHTDGTGRNSMRLNFSYPSVEKIVEGVKRLNMLIRETAG</sequence>
<dbReference type="FunFam" id="3.40.640.10:FF:000053">
    <property type="entry name" value="Aminotransferase, class I"/>
    <property type="match status" value="1"/>
</dbReference>
<dbReference type="SUPFAM" id="SSF53383">
    <property type="entry name" value="PLP-dependent transferases"/>
    <property type="match status" value="1"/>
</dbReference>
<evidence type="ECO:0000259" key="7">
    <source>
        <dbReference type="Pfam" id="PF00155"/>
    </source>
</evidence>
<dbReference type="InterPro" id="IPR015422">
    <property type="entry name" value="PyrdxlP-dep_Trfase_small"/>
</dbReference>
<protein>
    <submittedName>
        <fullName evidence="8">PLP-dependent aminotransferase family protein</fullName>
    </submittedName>
</protein>
<dbReference type="InterPro" id="IPR004839">
    <property type="entry name" value="Aminotransferase_I/II_large"/>
</dbReference>
<dbReference type="GO" id="GO:0008483">
    <property type="term" value="F:transaminase activity"/>
    <property type="evidence" value="ECO:0007669"/>
    <property type="project" value="UniProtKB-KW"/>
</dbReference>
<dbReference type="InterPro" id="IPR050859">
    <property type="entry name" value="Class-I_PLP-dep_aminotransf"/>
</dbReference>
<evidence type="ECO:0000313" key="8">
    <source>
        <dbReference type="EMBL" id="HGQ74087.1"/>
    </source>
</evidence>
<dbReference type="InterPro" id="IPR015421">
    <property type="entry name" value="PyrdxlP-dep_Trfase_major"/>
</dbReference>
<dbReference type="GO" id="GO:1901605">
    <property type="term" value="P:alpha-amino acid metabolic process"/>
    <property type="evidence" value="ECO:0007669"/>
    <property type="project" value="TreeGrafter"/>
</dbReference>
<dbReference type="EMBL" id="DTBP01000021">
    <property type="protein sequence ID" value="HGQ74087.1"/>
    <property type="molecule type" value="Genomic_DNA"/>
</dbReference>
<keyword evidence="4 8" id="KW-0032">Aminotransferase</keyword>
<keyword evidence="6" id="KW-0663">Pyridoxal phosphate</keyword>
<dbReference type="EMBL" id="DTAN01000045">
    <property type="protein sequence ID" value="HGU64805.1"/>
    <property type="molecule type" value="Genomic_DNA"/>
</dbReference>
<comment type="caution">
    <text evidence="8">The sequence shown here is derived from an EMBL/GenBank/DDBJ whole genome shotgun (WGS) entry which is preliminary data.</text>
</comment>
<gene>
    <name evidence="9" type="ORF">ENT92_01125</name>
    <name evidence="8" type="ORF">ENU20_03300</name>
</gene>
<keyword evidence="5 8" id="KW-0808">Transferase</keyword>
<dbReference type="Gene3D" id="3.90.1150.10">
    <property type="entry name" value="Aspartate Aminotransferase, domain 1"/>
    <property type="match status" value="1"/>
</dbReference>
<organism evidence="8">
    <name type="scientific">Staphylothermus marinus</name>
    <dbReference type="NCBI Taxonomy" id="2280"/>
    <lineage>
        <taxon>Archaea</taxon>
        <taxon>Thermoproteota</taxon>
        <taxon>Thermoprotei</taxon>
        <taxon>Desulfurococcales</taxon>
        <taxon>Desulfurococcaceae</taxon>
        <taxon>Staphylothermus</taxon>
    </lineage>
</organism>
<comment type="similarity">
    <text evidence="2">Belongs to the class-I pyridoxal-phosphate-dependent aminotransferase family.</text>
</comment>
<evidence type="ECO:0000256" key="2">
    <source>
        <dbReference type="ARBA" id="ARBA00007441"/>
    </source>
</evidence>
<evidence type="ECO:0000256" key="4">
    <source>
        <dbReference type="ARBA" id="ARBA00022576"/>
    </source>
</evidence>
<comment type="cofactor">
    <cofactor evidence="1">
        <name>pyridoxal 5'-phosphate</name>
        <dbReference type="ChEBI" id="CHEBI:597326"/>
    </cofactor>
</comment>
<comment type="subunit">
    <text evidence="3">Homodimer.</text>
</comment>
<evidence type="ECO:0000313" key="9">
    <source>
        <dbReference type="EMBL" id="HGU64805.1"/>
    </source>
</evidence>
<proteinExistence type="inferred from homology"/>